<evidence type="ECO:0000256" key="6">
    <source>
        <dbReference type="ARBA" id="ARBA00022989"/>
    </source>
</evidence>
<keyword evidence="3" id="KW-1003">Cell membrane</keyword>
<keyword evidence="7 8" id="KW-0472">Membrane</keyword>
<sequence>MSKENRVKIAERTNNPVLKFFSENLGIIAALIVISVIVAIMSPVFLSVDNALSVGRQISTNAVLTLGMAMVIITGGIDLSVGAVVALTGTLCVGFINQGMPVPVSVILCVGIGVLVGFLNGVIIAKTGMAPFIVTMSTMNIGRGIAYLYSGGLPLRCTRDDFAVLGTGYLGPVPLPIIYLAALILIVWLLLSRAKFGTYVYALGGNREAAKFSGIPTVKIEIIVYTLSGFLSGFAGVVLAARMFSGQPSVQQGAEMDAIAACVLGGVSMTGGMGKVGGTMIGALIIGVISNGLNLLNVNSFVSNIVKGIIVLIAVYIDIIKKKRMLKG</sequence>
<dbReference type="GO" id="GO:0022857">
    <property type="term" value="F:transmembrane transporter activity"/>
    <property type="evidence" value="ECO:0007669"/>
    <property type="project" value="InterPro"/>
</dbReference>
<evidence type="ECO:0000256" key="4">
    <source>
        <dbReference type="ARBA" id="ARBA00022519"/>
    </source>
</evidence>
<feature type="transmembrane region" description="Helical" evidence="8">
    <location>
        <begin position="222"/>
        <end position="244"/>
    </location>
</feature>
<feature type="transmembrane region" description="Helical" evidence="8">
    <location>
        <begin position="301"/>
        <end position="320"/>
    </location>
</feature>
<evidence type="ECO:0000256" key="2">
    <source>
        <dbReference type="ARBA" id="ARBA00022448"/>
    </source>
</evidence>
<gene>
    <name evidence="9" type="ORF">SAMN05216529_102307</name>
</gene>
<evidence type="ECO:0000256" key="8">
    <source>
        <dbReference type="SAM" id="Phobius"/>
    </source>
</evidence>
<comment type="subcellular location">
    <subcellularLocation>
        <location evidence="1">Cell membrane</location>
        <topology evidence="1">Multi-pass membrane protein</topology>
    </subcellularLocation>
</comment>
<evidence type="ECO:0000256" key="3">
    <source>
        <dbReference type="ARBA" id="ARBA00022475"/>
    </source>
</evidence>
<accession>A0A316A1S4</accession>
<protein>
    <submittedName>
        <fullName evidence="9">Ribose transport system permease protein</fullName>
    </submittedName>
</protein>
<dbReference type="RefSeq" id="WP_109709086.1">
    <property type="nucleotide sequence ID" value="NZ_QGDS01000002.1"/>
</dbReference>
<evidence type="ECO:0000256" key="5">
    <source>
        <dbReference type="ARBA" id="ARBA00022692"/>
    </source>
</evidence>
<dbReference type="EMBL" id="UHJJ01000002">
    <property type="protein sequence ID" value="SUQ13089.1"/>
    <property type="molecule type" value="Genomic_DNA"/>
</dbReference>
<evidence type="ECO:0000256" key="7">
    <source>
        <dbReference type="ARBA" id="ARBA00023136"/>
    </source>
</evidence>
<proteinExistence type="predicted"/>
<feature type="transmembrane region" description="Helical" evidence="8">
    <location>
        <begin position="162"/>
        <end position="191"/>
    </location>
</feature>
<dbReference type="PANTHER" id="PTHR32196">
    <property type="entry name" value="ABC TRANSPORTER PERMEASE PROTEIN YPHD-RELATED-RELATED"/>
    <property type="match status" value="1"/>
</dbReference>
<keyword evidence="2" id="KW-0813">Transport</keyword>
<keyword evidence="5 8" id="KW-0812">Transmembrane</keyword>
<dbReference type="Proteomes" id="UP000254051">
    <property type="component" value="Unassembled WGS sequence"/>
</dbReference>
<dbReference type="CDD" id="cd06579">
    <property type="entry name" value="TM_PBP1_transp_AraH_like"/>
    <property type="match status" value="1"/>
</dbReference>
<evidence type="ECO:0000256" key="1">
    <source>
        <dbReference type="ARBA" id="ARBA00004651"/>
    </source>
</evidence>
<evidence type="ECO:0000313" key="10">
    <source>
        <dbReference type="Proteomes" id="UP000254051"/>
    </source>
</evidence>
<dbReference type="GO" id="GO:0005886">
    <property type="term" value="C:plasma membrane"/>
    <property type="evidence" value="ECO:0007669"/>
    <property type="project" value="UniProtKB-SubCell"/>
</dbReference>
<dbReference type="OrthoDB" id="9784538at2"/>
<keyword evidence="6 8" id="KW-1133">Transmembrane helix</keyword>
<feature type="transmembrane region" description="Helical" evidence="8">
    <location>
        <begin position="102"/>
        <end position="123"/>
    </location>
</feature>
<organism evidence="9 10">
    <name type="scientific">Faecalicatena contorta</name>
    <dbReference type="NCBI Taxonomy" id="39482"/>
    <lineage>
        <taxon>Bacteria</taxon>
        <taxon>Bacillati</taxon>
        <taxon>Bacillota</taxon>
        <taxon>Clostridia</taxon>
        <taxon>Lachnospirales</taxon>
        <taxon>Lachnospiraceae</taxon>
        <taxon>Faecalicatena</taxon>
    </lineage>
</organism>
<feature type="transmembrane region" description="Helical" evidence="8">
    <location>
        <begin position="21"/>
        <end position="46"/>
    </location>
</feature>
<dbReference type="PANTHER" id="PTHR32196:SF21">
    <property type="entry name" value="ABC TRANSPORTER PERMEASE PROTEIN YPHD-RELATED"/>
    <property type="match status" value="1"/>
</dbReference>
<feature type="transmembrane region" description="Helical" evidence="8">
    <location>
        <begin position="256"/>
        <end position="289"/>
    </location>
</feature>
<reference evidence="10" key="1">
    <citation type="submission" date="2017-07" db="EMBL/GenBank/DDBJ databases">
        <authorList>
            <person name="Varghese N."/>
            <person name="Submissions S."/>
        </authorList>
    </citation>
    <scope>NUCLEOTIDE SEQUENCE [LARGE SCALE GENOMIC DNA]</scope>
    <source>
        <strain evidence="10">NLAE-zl-C134</strain>
    </source>
</reference>
<evidence type="ECO:0000313" key="9">
    <source>
        <dbReference type="EMBL" id="SUQ13089.1"/>
    </source>
</evidence>
<dbReference type="AlphaFoldDB" id="A0A316A1S4"/>
<keyword evidence="4" id="KW-0997">Cell inner membrane</keyword>
<name>A0A316A1S4_9FIRM</name>
<dbReference type="Pfam" id="PF02653">
    <property type="entry name" value="BPD_transp_2"/>
    <property type="match status" value="1"/>
</dbReference>
<dbReference type="InterPro" id="IPR001851">
    <property type="entry name" value="ABC_transp_permease"/>
</dbReference>
<feature type="transmembrane region" description="Helical" evidence="8">
    <location>
        <begin position="66"/>
        <end position="95"/>
    </location>
</feature>
<keyword evidence="10" id="KW-1185">Reference proteome</keyword>